<keyword evidence="1" id="KW-0853">WD repeat</keyword>
<dbReference type="Pfam" id="PF00400">
    <property type="entry name" value="WD40"/>
    <property type="match status" value="1"/>
</dbReference>
<name>A0A6A4GJL0_9AGAR</name>
<dbReference type="InterPro" id="IPR015943">
    <property type="entry name" value="WD40/YVTN_repeat-like_dom_sf"/>
</dbReference>
<dbReference type="Proteomes" id="UP000799118">
    <property type="component" value="Unassembled WGS sequence"/>
</dbReference>
<keyword evidence="4" id="KW-1185">Reference proteome</keyword>
<dbReference type="InterPro" id="IPR001680">
    <property type="entry name" value="WD40_rpt"/>
</dbReference>
<gene>
    <name evidence="3" type="ORF">BT96DRAFT_578404</name>
</gene>
<protein>
    <submittedName>
        <fullName evidence="3">Uncharacterized protein</fullName>
    </submittedName>
</protein>
<evidence type="ECO:0000313" key="4">
    <source>
        <dbReference type="Proteomes" id="UP000799118"/>
    </source>
</evidence>
<feature type="region of interest" description="Disordered" evidence="2">
    <location>
        <begin position="1"/>
        <end position="34"/>
    </location>
</feature>
<dbReference type="PROSITE" id="PS50294">
    <property type="entry name" value="WD_REPEATS_REGION"/>
    <property type="match status" value="1"/>
</dbReference>
<sequence>MQPTSAQIGEPLEGHEDSVRSVTFSPDGTRIVSGSDDKTIRLRNQHESVQGIVPICSVHN</sequence>
<dbReference type="EMBL" id="ML769975">
    <property type="protein sequence ID" value="KAE9385513.1"/>
    <property type="molecule type" value="Genomic_DNA"/>
</dbReference>
<accession>A0A6A4GJL0</accession>
<evidence type="ECO:0000256" key="2">
    <source>
        <dbReference type="SAM" id="MobiDB-lite"/>
    </source>
</evidence>
<feature type="repeat" description="WD" evidence="1">
    <location>
        <begin position="12"/>
        <end position="42"/>
    </location>
</feature>
<dbReference type="Gene3D" id="2.130.10.10">
    <property type="entry name" value="YVTN repeat-like/Quinoprotein amine dehydrogenase"/>
    <property type="match status" value="1"/>
</dbReference>
<dbReference type="SUPFAM" id="SSF50978">
    <property type="entry name" value="WD40 repeat-like"/>
    <property type="match status" value="1"/>
</dbReference>
<dbReference type="OrthoDB" id="2615105at2759"/>
<evidence type="ECO:0000313" key="3">
    <source>
        <dbReference type="EMBL" id="KAE9385513.1"/>
    </source>
</evidence>
<reference evidence="3" key="1">
    <citation type="journal article" date="2019" name="Environ. Microbiol.">
        <title>Fungal ecological strategies reflected in gene transcription - a case study of two litter decomposers.</title>
        <authorList>
            <person name="Barbi F."/>
            <person name="Kohler A."/>
            <person name="Barry K."/>
            <person name="Baskaran P."/>
            <person name="Daum C."/>
            <person name="Fauchery L."/>
            <person name="Ihrmark K."/>
            <person name="Kuo A."/>
            <person name="LaButti K."/>
            <person name="Lipzen A."/>
            <person name="Morin E."/>
            <person name="Grigoriev I.V."/>
            <person name="Henrissat B."/>
            <person name="Lindahl B."/>
            <person name="Martin F."/>
        </authorList>
    </citation>
    <scope>NUCLEOTIDE SEQUENCE</scope>
    <source>
        <strain evidence="3">JB14</strain>
    </source>
</reference>
<evidence type="ECO:0000256" key="1">
    <source>
        <dbReference type="PROSITE-ProRule" id="PRU00221"/>
    </source>
</evidence>
<organism evidence="3 4">
    <name type="scientific">Gymnopus androsaceus JB14</name>
    <dbReference type="NCBI Taxonomy" id="1447944"/>
    <lineage>
        <taxon>Eukaryota</taxon>
        <taxon>Fungi</taxon>
        <taxon>Dikarya</taxon>
        <taxon>Basidiomycota</taxon>
        <taxon>Agaricomycotina</taxon>
        <taxon>Agaricomycetes</taxon>
        <taxon>Agaricomycetidae</taxon>
        <taxon>Agaricales</taxon>
        <taxon>Marasmiineae</taxon>
        <taxon>Omphalotaceae</taxon>
        <taxon>Gymnopus</taxon>
    </lineage>
</organism>
<dbReference type="SMART" id="SM00320">
    <property type="entry name" value="WD40"/>
    <property type="match status" value="1"/>
</dbReference>
<dbReference type="AlphaFoldDB" id="A0A6A4GJL0"/>
<dbReference type="PROSITE" id="PS50082">
    <property type="entry name" value="WD_REPEATS_2"/>
    <property type="match status" value="1"/>
</dbReference>
<proteinExistence type="predicted"/>
<dbReference type="InterPro" id="IPR036322">
    <property type="entry name" value="WD40_repeat_dom_sf"/>
</dbReference>